<name>A0A0F9E7K5_9ZZZZ</name>
<feature type="domain" description="DNA polymerase beta thumb" evidence="3">
    <location>
        <begin position="108"/>
        <end position="169"/>
    </location>
</feature>
<keyword evidence="1" id="KW-0808">Transferase</keyword>
<dbReference type="GO" id="GO:0006303">
    <property type="term" value="P:double-strand break repair via nonhomologous end joining"/>
    <property type="evidence" value="ECO:0007669"/>
    <property type="project" value="TreeGrafter"/>
</dbReference>
<dbReference type="PANTHER" id="PTHR11276:SF28">
    <property type="entry name" value="DNA POLYMERASE LAMBDA"/>
    <property type="match status" value="1"/>
</dbReference>
<comment type="caution">
    <text evidence="4">The sequence shown here is derived from an EMBL/GenBank/DDBJ whole genome shotgun (WGS) entry which is preliminary data.</text>
</comment>
<dbReference type="AlphaFoldDB" id="A0A0F9E7K5"/>
<dbReference type="Gene3D" id="3.30.460.10">
    <property type="entry name" value="Beta Polymerase, domain 2"/>
    <property type="match status" value="1"/>
</dbReference>
<evidence type="ECO:0000313" key="4">
    <source>
        <dbReference type="EMBL" id="KKL25821.1"/>
    </source>
</evidence>
<organism evidence="4">
    <name type="scientific">marine sediment metagenome</name>
    <dbReference type="NCBI Taxonomy" id="412755"/>
    <lineage>
        <taxon>unclassified sequences</taxon>
        <taxon>metagenomes</taxon>
        <taxon>ecological metagenomes</taxon>
    </lineage>
</organism>
<evidence type="ECO:0000259" key="3">
    <source>
        <dbReference type="Pfam" id="PF14791"/>
    </source>
</evidence>
<evidence type="ECO:0000256" key="2">
    <source>
        <dbReference type="ARBA" id="ARBA00022695"/>
    </source>
</evidence>
<dbReference type="Pfam" id="PF14791">
    <property type="entry name" value="DNA_pol_B_thumb"/>
    <property type="match status" value="1"/>
</dbReference>
<dbReference type="InterPro" id="IPR037160">
    <property type="entry name" value="DNA_Pol_thumb_sf"/>
</dbReference>
<dbReference type="InterPro" id="IPR022312">
    <property type="entry name" value="DNA_pol_X"/>
</dbReference>
<dbReference type="GO" id="GO:0003887">
    <property type="term" value="F:DNA-directed DNA polymerase activity"/>
    <property type="evidence" value="ECO:0007669"/>
    <property type="project" value="InterPro"/>
</dbReference>
<reference evidence="4" key="1">
    <citation type="journal article" date="2015" name="Nature">
        <title>Complex archaea that bridge the gap between prokaryotes and eukaryotes.</title>
        <authorList>
            <person name="Spang A."/>
            <person name="Saw J.H."/>
            <person name="Jorgensen S.L."/>
            <person name="Zaremba-Niedzwiedzka K."/>
            <person name="Martijn J."/>
            <person name="Lind A.E."/>
            <person name="van Eijk R."/>
            <person name="Schleper C."/>
            <person name="Guy L."/>
            <person name="Ettema T.J."/>
        </authorList>
    </citation>
    <scope>NUCLEOTIDE SEQUENCE</scope>
</reference>
<dbReference type="InterPro" id="IPR029398">
    <property type="entry name" value="PolB_thumb"/>
</dbReference>
<gene>
    <name evidence="4" type="ORF">LCGC14_2401470</name>
</gene>
<dbReference type="SUPFAM" id="SSF81301">
    <property type="entry name" value="Nucleotidyltransferase"/>
    <property type="match status" value="1"/>
</dbReference>
<dbReference type="PRINTS" id="PR00870">
    <property type="entry name" value="DNAPOLXBETA"/>
</dbReference>
<evidence type="ECO:0000256" key="1">
    <source>
        <dbReference type="ARBA" id="ARBA00022679"/>
    </source>
</evidence>
<dbReference type="InterPro" id="IPR043519">
    <property type="entry name" value="NT_sf"/>
</dbReference>
<dbReference type="GO" id="GO:0003677">
    <property type="term" value="F:DNA binding"/>
    <property type="evidence" value="ECO:0007669"/>
    <property type="project" value="InterPro"/>
</dbReference>
<dbReference type="GO" id="GO:0005634">
    <property type="term" value="C:nucleus"/>
    <property type="evidence" value="ECO:0007669"/>
    <property type="project" value="TreeGrafter"/>
</dbReference>
<dbReference type="PANTHER" id="PTHR11276">
    <property type="entry name" value="DNA POLYMERASE TYPE-X FAMILY MEMBER"/>
    <property type="match status" value="1"/>
</dbReference>
<sequence length="170" mass="19137">MELEKAKVIAEKLKSLLAPVCEKIEVAGSIRRRKPQVGDIELLVIPRYVAAVDQLDREIGALMIQGILGHRRTRRGSRIYGSKNKLLIHVNGIGVDIFSTDEQCWPVALVVRTGGKETNKRIATAALRKGWRFHAYGSGFSTPDGEIVCHSEREVFEAVGLRYLETWERR</sequence>
<dbReference type="Gene3D" id="3.30.210.10">
    <property type="entry name" value="DNA polymerase, thumb domain"/>
    <property type="match status" value="1"/>
</dbReference>
<accession>A0A0F9E7K5</accession>
<dbReference type="EMBL" id="LAZR01036070">
    <property type="protein sequence ID" value="KKL25821.1"/>
    <property type="molecule type" value="Genomic_DNA"/>
</dbReference>
<dbReference type="InterPro" id="IPR002008">
    <property type="entry name" value="DNA_pol_X_beta-like"/>
</dbReference>
<keyword evidence="2" id="KW-0548">Nucleotidyltransferase</keyword>
<proteinExistence type="predicted"/>
<protein>
    <recommendedName>
        <fullName evidence="3">DNA polymerase beta thumb domain-containing protein</fullName>
    </recommendedName>
</protein>
<dbReference type="PRINTS" id="PR00869">
    <property type="entry name" value="DNAPOLX"/>
</dbReference>